<reference evidence="1" key="1">
    <citation type="submission" date="2019-10" db="EMBL/GenBank/DDBJ databases">
        <title>Draft genome sequece of Microseira wollei NIES-4236.</title>
        <authorList>
            <person name="Yamaguchi H."/>
            <person name="Suzuki S."/>
            <person name="Kawachi M."/>
        </authorList>
    </citation>
    <scope>NUCLEOTIDE SEQUENCE</scope>
    <source>
        <strain evidence="1">NIES-4236</strain>
    </source>
</reference>
<sequence>MVLVRRSDGTQLMRATYVEGEWESVETSQLTAEDVAHFEQFIPIIGQIKELEKGACDRQRVEID</sequence>
<dbReference type="AlphaFoldDB" id="A0AAV3XQR3"/>
<evidence type="ECO:0000313" key="1">
    <source>
        <dbReference type="EMBL" id="GET44345.1"/>
    </source>
</evidence>
<name>A0AAV3XQR3_9CYAN</name>
<protein>
    <submittedName>
        <fullName evidence="1">Uncharacterized protein</fullName>
    </submittedName>
</protein>
<proteinExistence type="predicted"/>
<accession>A0AAV3XQR3</accession>
<dbReference type="EMBL" id="BLAY01000331">
    <property type="protein sequence ID" value="GET44345.1"/>
    <property type="molecule type" value="Genomic_DNA"/>
</dbReference>
<gene>
    <name evidence="1" type="ORF">MiSe_91710</name>
</gene>
<keyword evidence="2" id="KW-1185">Reference proteome</keyword>
<evidence type="ECO:0000313" key="2">
    <source>
        <dbReference type="Proteomes" id="UP001050975"/>
    </source>
</evidence>
<organism evidence="1 2">
    <name type="scientific">Microseira wollei NIES-4236</name>
    <dbReference type="NCBI Taxonomy" id="2530354"/>
    <lineage>
        <taxon>Bacteria</taxon>
        <taxon>Bacillati</taxon>
        <taxon>Cyanobacteriota</taxon>
        <taxon>Cyanophyceae</taxon>
        <taxon>Oscillatoriophycideae</taxon>
        <taxon>Aerosakkonematales</taxon>
        <taxon>Aerosakkonemataceae</taxon>
        <taxon>Microseira</taxon>
    </lineage>
</organism>
<comment type="caution">
    <text evidence="1">The sequence shown here is derived from an EMBL/GenBank/DDBJ whole genome shotgun (WGS) entry which is preliminary data.</text>
</comment>
<dbReference type="Proteomes" id="UP001050975">
    <property type="component" value="Unassembled WGS sequence"/>
</dbReference>